<proteinExistence type="predicted"/>
<dbReference type="InterPro" id="IPR011051">
    <property type="entry name" value="RmlC_Cupin_sf"/>
</dbReference>
<comment type="caution">
    <text evidence="2">The sequence shown here is derived from an EMBL/GenBank/DDBJ whole genome shotgun (WGS) entry which is preliminary data.</text>
</comment>
<dbReference type="EMBL" id="MCAS01000017">
    <property type="protein sequence ID" value="RKF45023.1"/>
    <property type="molecule type" value="Genomic_DNA"/>
</dbReference>
<dbReference type="Gene3D" id="2.60.120.10">
    <property type="entry name" value="Jelly Rolls"/>
    <property type="match status" value="1"/>
</dbReference>
<evidence type="ECO:0000259" key="1">
    <source>
        <dbReference type="Pfam" id="PF07883"/>
    </source>
</evidence>
<gene>
    <name evidence="2" type="ORF">BCY88_27915</name>
</gene>
<organism evidence="2 3">
    <name type="scientific">Paraburkholderia fungorum</name>
    <dbReference type="NCBI Taxonomy" id="134537"/>
    <lineage>
        <taxon>Bacteria</taxon>
        <taxon>Pseudomonadati</taxon>
        <taxon>Pseudomonadota</taxon>
        <taxon>Betaproteobacteria</taxon>
        <taxon>Burkholderiales</taxon>
        <taxon>Burkholderiaceae</taxon>
        <taxon>Paraburkholderia</taxon>
    </lineage>
</organism>
<dbReference type="RefSeq" id="WP_120345610.1">
    <property type="nucleotide sequence ID" value="NZ_MCAS01000017.1"/>
</dbReference>
<feature type="domain" description="Cupin type-2" evidence="1">
    <location>
        <begin position="36"/>
        <end position="102"/>
    </location>
</feature>
<accession>A0A420GJ45</accession>
<sequence length="141" mass="15285">MQSEFCQPAETVSFANMTVQLISGAEASPFTIMDMSVGQNGGAPLHKSLDEDKLFTLIEGALDFTLNETTRRLEAGNSVKVARGDIHGFVNGMERPARLLLVSAPARHDAFFRAMAALPVPHAPEAVRDVCAKYRQEIVGL</sequence>
<dbReference type="InterPro" id="IPR014710">
    <property type="entry name" value="RmlC-like_jellyroll"/>
</dbReference>
<evidence type="ECO:0000313" key="2">
    <source>
        <dbReference type="EMBL" id="RKF45023.1"/>
    </source>
</evidence>
<name>A0A420GJ45_9BURK</name>
<protein>
    <recommendedName>
        <fullName evidence="1">Cupin type-2 domain-containing protein</fullName>
    </recommendedName>
</protein>
<dbReference type="Pfam" id="PF07883">
    <property type="entry name" value="Cupin_2"/>
    <property type="match status" value="1"/>
</dbReference>
<reference evidence="2 3" key="1">
    <citation type="submission" date="2016-07" db="EMBL/GenBank/DDBJ databases">
        <title>Genome analysis of Burkholderia fungorum ES3-20.</title>
        <authorList>
            <person name="Xu D."/>
            <person name="Yao R."/>
            <person name="Zheng S."/>
        </authorList>
    </citation>
    <scope>NUCLEOTIDE SEQUENCE [LARGE SCALE GENOMIC DNA]</scope>
    <source>
        <strain evidence="2 3">ES3-20</strain>
    </source>
</reference>
<evidence type="ECO:0000313" key="3">
    <source>
        <dbReference type="Proteomes" id="UP000283709"/>
    </source>
</evidence>
<dbReference type="Proteomes" id="UP000283709">
    <property type="component" value="Unassembled WGS sequence"/>
</dbReference>
<dbReference type="OrthoDB" id="9105718at2"/>
<dbReference type="InterPro" id="IPR013096">
    <property type="entry name" value="Cupin_2"/>
</dbReference>
<dbReference type="AlphaFoldDB" id="A0A420GJ45"/>
<dbReference type="SUPFAM" id="SSF51182">
    <property type="entry name" value="RmlC-like cupins"/>
    <property type="match status" value="1"/>
</dbReference>